<dbReference type="Pfam" id="PF03695">
    <property type="entry name" value="UPF0149"/>
    <property type="match status" value="1"/>
</dbReference>
<keyword evidence="3" id="KW-1185">Reference proteome</keyword>
<dbReference type="RefSeq" id="WP_034430475.1">
    <property type="nucleotide sequence ID" value="NZ_CBTK010000024.1"/>
</dbReference>
<organism evidence="2 3">
    <name type="scientific">Candidatus Contendobacter odensis Run_B_J11</name>
    <dbReference type="NCBI Taxonomy" id="1400861"/>
    <lineage>
        <taxon>Bacteria</taxon>
        <taxon>Pseudomonadati</taxon>
        <taxon>Pseudomonadota</taxon>
        <taxon>Gammaproteobacteria</taxon>
        <taxon>Candidatus Competibacteraceae</taxon>
        <taxon>Candidatus Contendibacter</taxon>
    </lineage>
</organism>
<dbReference type="Gene3D" id="1.20.120.740">
    <property type="entry name" value="YgfB uncharacterised protein family UPF0149, PF03695"/>
    <property type="match status" value="1"/>
</dbReference>
<dbReference type="EMBL" id="CBTK010000024">
    <property type="protein sequence ID" value="CDH43454.1"/>
    <property type="molecule type" value="Genomic_DNA"/>
</dbReference>
<evidence type="ECO:0000313" key="3">
    <source>
        <dbReference type="Proteomes" id="UP000019184"/>
    </source>
</evidence>
<accession>A0A7U7G8B7</accession>
<evidence type="ECO:0008006" key="4">
    <source>
        <dbReference type="Google" id="ProtNLM"/>
    </source>
</evidence>
<dbReference type="GO" id="GO:0005829">
    <property type="term" value="C:cytosol"/>
    <property type="evidence" value="ECO:0007669"/>
    <property type="project" value="TreeGrafter"/>
</dbReference>
<dbReference type="Proteomes" id="UP000019184">
    <property type="component" value="Unassembled WGS sequence"/>
</dbReference>
<reference evidence="2 3" key="1">
    <citation type="journal article" date="2014" name="ISME J.">
        <title>Candidatus Competibacter-lineage genomes retrieved from metagenomes reveal functional metabolic diversity.</title>
        <authorList>
            <person name="McIlroy S.J."/>
            <person name="Albertsen M."/>
            <person name="Andresen E.K."/>
            <person name="Saunders A.M."/>
            <person name="Kristiansen R."/>
            <person name="Stokholm-Bjerregaard M."/>
            <person name="Nielsen K.L."/>
            <person name="Nielsen P.H."/>
        </authorList>
    </citation>
    <scope>NUCLEOTIDE SEQUENCE [LARGE SCALE GENOMIC DNA]</scope>
    <source>
        <strain evidence="2 3">Run_B_J11</strain>
    </source>
</reference>
<gene>
    <name evidence="2" type="ORF">BN874_120105</name>
</gene>
<dbReference type="AlphaFoldDB" id="A0A7U7G8B7"/>
<dbReference type="OrthoDB" id="9783391at2"/>
<proteinExistence type="inferred from homology"/>
<dbReference type="PANTHER" id="PTHR37528:SF1">
    <property type="entry name" value="UPF0149 PROTEIN YGFB"/>
    <property type="match status" value="1"/>
</dbReference>
<dbReference type="PANTHER" id="PTHR37528">
    <property type="entry name" value="UPF0149 PROTEIN YGFB"/>
    <property type="match status" value="1"/>
</dbReference>
<name>A0A7U7G8B7_9GAMM</name>
<comment type="caution">
    <text evidence="2">The sequence shown here is derived from an EMBL/GenBank/DDBJ whole genome shotgun (WGS) entry which is preliminary data.</text>
</comment>
<dbReference type="InterPro" id="IPR011978">
    <property type="entry name" value="YgfB-like"/>
</dbReference>
<protein>
    <recommendedName>
        <fullName evidence="4">YecA family protein</fullName>
    </recommendedName>
</protein>
<evidence type="ECO:0000256" key="1">
    <source>
        <dbReference type="ARBA" id="ARBA00038308"/>
    </source>
</evidence>
<dbReference type="InterPro" id="IPR036255">
    <property type="entry name" value="YgfB-like_sf"/>
</dbReference>
<sequence>MSTAHSPLFEHLTGLLTPLSPAELHGLLCGLLCADDGLSSDQWLHHAGEVLAEGAELSDPVRDVLEKLLQYGIAQMQDADGSITPLLPDDDAPLNQRADALGAWCQGLLYGLGLGQAEQHGILSEESQEFLRDATEIAQVGFDTDETGEADETAYVEVVEYLRVGLLLIHSDLHSSATPDSVRLH</sequence>
<evidence type="ECO:0000313" key="2">
    <source>
        <dbReference type="EMBL" id="CDH43454.1"/>
    </source>
</evidence>
<comment type="similarity">
    <text evidence="1">Belongs to the UPF0149 family.</text>
</comment>
<dbReference type="SUPFAM" id="SSF101327">
    <property type="entry name" value="YgfB-like"/>
    <property type="match status" value="1"/>
</dbReference>